<dbReference type="Proteomes" id="UP000233786">
    <property type="component" value="Unassembled WGS sequence"/>
</dbReference>
<keyword evidence="2" id="KW-1185">Reference proteome</keyword>
<dbReference type="STRING" id="994479.GCA_000194155_05289"/>
<evidence type="ECO:0000313" key="2">
    <source>
        <dbReference type="Proteomes" id="UP000233786"/>
    </source>
</evidence>
<dbReference type="RefSeq" id="WP_010311026.1">
    <property type="nucleotide sequence ID" value="NZ_CP061007.1"/>
</dbReference>
<protein>
    <submittedName>
        <fullName evidence="1">Uncharacterized protein</fullName>
    </submittedName>
</protein>
<evidence type="ECO:0000313" key="1">
    <source>
        <dbReference type="EMBL" id="PKW19066.1"/>
    </source>
</evidence>
<accession>A0A2N3Y806</accession>
<organism evidence="1 2">
    <name type="scientific">Saccharopolyspora spinosa</name>
    <dbReference type="NCBI Taxonomy" id="60894"/>
    <lineage>
        <taxon>Bacteria</taxon>
        <taxon>Bacillati</taxon>
        <taxon>Actinomycetota</taxon>
        <taxon>Actinomycetes</taxon>
        <taxon>Pseudonocardiales</taxon>
        <taxon>Pseudonocardiaceae</taxon>
        <taxon>Saccharopolyspora</taxon>
    </lineage>
</organism>
<name>A0A2N3Y806_SACSN</name>
<comment type="caution">
    <text evidence="1">The sequence shown here is derived from an EMBL/GenBank/DDBJ whole genome shotgun (WGS) entry which is preliminary data.</text>
</comment>
<dbReference type="EMBL" id="PJNB01000001">
    <property type="protein sequence ID" value="PKW19066.1"/>
    <property type="molecule type" value="Genomic_DNA"/>
</dbReference>
<proteinExistence type="predicted"/>
<dbReference type="OrthoDB" id="3668204at2"/>
<gene>
    <name evidence="1" type="ORF">A8926_7212</name>
</gene>
<reference evidence="1" key="1">
    <citation type="submission" date="2017-12" db="EMBL/GenBank/DDBJ databases">
        <title>Sequencing the genomes of 1000 Actinobacteria strains.</title>
        <authorList>
            <person name="Klenk H.-P."/>
        </authorList>
    </citation>
    <scope>NUCLEOTIDE SEQUENCE [LARGE SCALE GENOMIC DNA]</scope>
    <source>
        <strain evidence="1">DSM 44228</strain>
    </source>
</reference>
<dbReference type="AlphaFoldDB" id="A0A2N3Y806"/>
<sequence>MIEVLAARQQWCRSGEPILWCIRSHRNYLFDVEGLDEKGKPKKGWGARAALGAGDAVGGVLGGVFDAVTGGDTDSDLKDSPPSVLFGPGPNCMAVTELSRIPTGEDSAYWVLTSHRLGLLTFQDVAEPAAGEAAESAGLLGGALKFGKGAMKFARDVRDIVASKPEYEPGVAVPVPETRAHLEIQRPAIADIGSHQRKLGRGYQTGKPWYLRVQFTDGSGIELSPSPQEKPVQRLVAMSHGQI</sequence>